<comment type="caution">
    <text evidence="2">The sequence shown here is derived from an EMBL/GenBank/DDBJ whole genome shotgun (WGS) entry which is preliminary data.</text>
</comment>
<dbReference type="InterPro" id="IPR010266">
    <property type="entry name" value="NnrS"/>
</dbReference>
<dbReference type="EMBL" id="PDHH01000001">
    <property type="protein sequence ID" value="PSM53083.1"/>
    <property type="molecule type" value="Genomic_DNA"/>
</dbReference>
<gene>
    <name evidence="2" type="ORF">CQ405_00585</name>
</gene>
<feature type="transmembrane region" description="Helical" evidence="1">
    <location>
        <begin position="188"/>
        <end position="206"/>
    </location>
</feature>
<keyword evidence="1" id="KW-0472">Membrane</keyword>
<dbReference type="Pfam" id="PF05940">
    <property type="entry name" value="NnrS"/>
    <property type="match status" value="1"/>
</dbReference>
<name>A0A2P8R3L3_9BACT</name>
<protein>
    <submittedName>
        <fullName evidence="2">Uncharacterized protein</fullName>
    </submittedName>
</protein>
<sequence>MINDFFTHPMRIFFLLSSIFVIPASLIFFTNFDFVTLHKVFFLQLMVPSAYLGFLFTAIPDWTQYHDNLKQHVIACFALLIVAFLFSFINLTIVNFTVSFIWFYMLIFSTYIVWLDRNDNQFSILFSLLCFVVLSFLYAFTDESIYLNSQVFLNCALIMLVSFRVSLAIGREALKLQKENENVFIPNGVYKNIAVFSIFLFIIGSFFIQSKIVLGFVLLASSSAILAKLKELHYIILIKNHYILFYYILELFMAIGFLGLGLSYIFNLPYEPASLHILTISGLIGFIYFVFNVAGMRHSGFVILNFFISSKIGIVLILLATISRSFLYIYGNLFYLYLPSILLALVFAVYMYEFFIVFKDNEFSDDPE</sequence>
<feature type="transmembrane region" description="Helical" evidence="1">
    <location>
        <begin position="241"/>
        <end position="267"/>
    </location>
</feature>
<feature type="transmembrane region" description="Helical" evidence="1">
    <location>
        <begin position="146"/>
        <end position="167"/>
    </location>
</feature>
<evidence type="ECO:0000313" key="2">
    <source>
        <dbReference type="EMBL" id="PSM53083.1"/>
    </source>
</evidence>
<dbReference type="AlphaFoldDB" id="A0A2P8R3L3"/>
<keyword evidence="1" id="KW-1133">Transmembrane helix</keyword>
<feature type="transmembrane region" description="Helical" evidence="1">
    <location>
        <begin position="72"/>
        <end position="93"/>
    </location>
</feature>
<accession>A0A2P8R3L3</accession>
<evidence type="ECO:0000313" key="3">
    <source>
        <dbReference type="Proteomes" id="UP000240535"/>
    </source>
</evidence>
<keyword evidence="1" id="KW-0812">Transmembrane</keyword>
<proteinExistence type="predicted"/>
<feature type="transmembrane region" description="Helical" evidence="1">
    <location>
        <begin position="334"/>
        <end position="352"/>
    </location>
</feature>
<feature type="transmembrane region" description="Helical" evidence="1">
    <location>
        <begin position="99"/>
        <end position="115"/>
    </location>
</feature>
<reference evidence="3" key="1">
    <citation type="submission" date="2017-10" db="EMBL/GenBank/DDBJ databases">
        <title>Campylobacter species from seals.</title>
        <authorList>
            <person name="Gilbert M.J."/>
            <person name="Zomer A.L."/>
            <person name="Timmerman A.J."/>
            <person name="Duim B."/>
            <person name="Wagenaar J.A."/>
        </authorList>
    </citation>
    <scope>NUCLEOTIDE SEQUENCE [LARGE SCALE GENOMIC DNA]</scope>
    <source>
        <strain evidence="3">17S00004-5</strain>
    </source>
</reference>
<keyword evidence="3" id="KW-1185">Reference proteome</keyword>
<dbReference type="OrthoDB" id="8606297at2"/>
<dbReference type="RefSeq" id="WP_106869513.1">
    <property type="nucleotide sequence ID" value="NZ_CP053841.1"/>
</dbReference>
<organism evidence="2 3">
    <name type="scientific">Campylobacter blaseri</name>
    <dbReference type="NCBI Taxonomy" id="2042961"/>
    <lineage>
        <taxon>Bacteria</taxon>
        <taxon>Pseudomonadati</taxon>
        <taxon>Campylobacterota</taxon>
        <taxon>Epsilonproteobacteria</taxon>
        <taxon>Campylobacterales</taxon>
        <taxon>Campylobacteraceae</taxon>
        <taxon>Campylobacter</taxon>
    </lineage>
</organism>
<feature type="transmembrane region" description="Helical" evidence="1">
    <location>
        <begin position="12"/>
        <end position="29"/>
    </location>
</feature>
<feature type="transmembrane region" description="Helical" evidence="1">
    <location>
        <begin position="273"/>
        <end position="294"/>
    </location>
</feature>
<feature type="transmembrane region" description="Helical" evidence="1">
    <location>
        <begin position="301"/>
        <end position="322"/>
    </location>
</feature>
<feature type="transmembrane region" description="Helical" evidence="1">
    <location>
        <begin position="212"/>
        <end position="229"/>
    </location>
</feature>
<feature type="transmembrane region" description="Helical" evidence="1">
    <location>
        <begin position="122"/>
        <end position="140"/>
    </location>
</feature>
<evidence type="ECO:0000256" key="1">
    <source>
        <dbReference type="SAM" id="Phobius"/>
    </source>
</evidence>
<dbReference type="Proteomes" id="UP000240535">
    <property type="component" value="Unassembled WGS sequence"/>
</dbReference>
<feature type="transmembrane region" description="Helical" evidence="1">
    <location>
        <begin position="41"/>
        <end position="60"/>
    </location>
</feature>